<evidence type="ECO:0000256" key="9">
    <source>
        <dbReference type="SAM" id="MobiDB-lite"/>
    </source>
</evidence>
<comment type="subunit">
    <text evidence="6">Heterodimer of SAE1 and UBA2/SAE2. The heterodimer corresponds to the two domains that are encoded on a single polypeptide chain in ubiquitin-activating enzyme E1. Interacts with UBE2I.</text>
</comment>
<accession>A0ABP1QAR8</accession>
<dbReference type="EMBL" id="CAXLJM020000024">
    <property type="protein sequence ID" value="CAL8091140.1"/>
    <property type="molecule type" value="Genomic_DNA"/>
</dbReference>
<proteinExistence type="inferred from homology"/>
<dbReference type="InterPro" id="IPR035985">
    <property type="entry name" value="Ubiquitin-activating_enz"/>
</dbReference>
<feature type="region of interest" description="Disordered" evidence="9">
    <location>
        <begin position="1"/>
        <end position="23"/>
    </location>
</feature>
<keyword evidence="12" id="KW-1185">Reference proteome</keyword>
<keyword evidence="5" id="KW-0539">Nucleus</keyword>
<keyword evidence="4" id="KW-0833">Ubl conjugation pathway</keyword>
<dbReference type="Pfam" id="PF00899">
    <property type="entry name" value="ThiF"/>
    <property type="match status" value="1"/>
</dbReference>
<evidence type="ECO:0000256" key="6">
    <source>
        <dbReference type="ARBA" id="ARBA00026003"/>
    </source>
</evidence>
<name>A0ABP1QAR8_9HEXA</name>
<feature type="domain" description="THIF-type NAD/FAD binding fold" evidence="10">
    <location>
        <begin position="31"/>
        <end position="330"/>
    </location>
</feature>
<sequence length="343" mass="37807">MVTETLNGVTSTSTEGEEPAKTFTDDEAALYDRQIRLWGVDAQKRLNNSKILIIGMGGIGAEVAKNIILGGVKSVKLMDDSAVSELDASAQFLVSRDAVGQNRAEASLQRAKLLNPMVEVSAESGKVEDKPDEFFTQFTVICVSNCSKSQACRINRIARQNGVSFFASDIFGFVSFIFADLGEHHYQKELTPHGRGKVNLSPPTVLSKVAHFVPYQDILNIDWNLEDFAARVKKTQPGIFAIFVLLEFVERHNRKPHPDTRDADLKEILSIRDEYVEKNGLSKEKVDDSLFENVCGELGPVCAITGGQLAQEVVKAVSRKDDPLVNFFVFNPVAGTAHVENFV</sequence>
<evidence type="ECO:0000256" key="2">
    <source>
        <dbReference type="ARBA" id="ARBA00004718"/>
    </source>
</evidence>
<dbReference type="InterPro" id="IPR045886">
    <property type="entry name" value="ThiF/MoeB/HesA"/>
</dbReference>
<evidence type="ECO:0000259" key="10">
    <source>
        <dbReference type="Pfam" id="PF00899"/>
    </source>
</evidence>
<gene>
    <name evidence="11" type="ORF">ODALV1_LOCUS7847</name>
</gene>
<protein>
    <recommendedName>
        <fullName evidence="7">SUMO-activating enzyme subunit 1</fullName>
    </recommendedName>
    <alternativeName>
        <fullName evidence="8">Ubiquitin-like 1-activating enzyme E1A</fullName>
    </alternativeName>
</protein>
<feature type="compositionally biased region" description="Polar residues" evidence="9">
    <location>
        <begin position="1"/>
        <end position="14"/>
    </location>
</feature>
<evidence type="ECO:0000256" key="3">
    <source>
        <dbReference type="ARBA" id="ARBA00005673"/>
    </source>
</evidence>
<evidence type="ECO:0000256" key="7">
    <source>
        <dbReference type="ARBA" id="ARBA00044187"/>
    </source>
</evidence>
<evidence type="ECO:0000313" key="11">
    <source>
        <dbReference type="EMBL" id="CAL8091140.1"/>
    </source>
</evidence>
<evidence type="ECO:0000256" key="1">
    <source>
        <dbReference type="ARBA" id="ARBA00004123"/>
    </source>
</evidence>
<dbReference type="PANTHER" id="PTHR10953:SF162">
    <property type="entry name" value="SUMO-ACTIVATING ENZYME SUBUNIT 1"/>
    <property type="match status" value="1"/>
</dbReference>
<comment type="subcellular location">
    <subcellularLocation>
        <location evidence="1">Nucleus</location>
    </subcellularLocation>
</comment>
<dbReference type="InterPro" id="IPR000594">
    <property type="entry name" value="ThiF_NAD_FAD-bd"/>
</dbReference>
<comment type="similarity">
    <text evidence="3">Belongs to the ubiquitin-activating E1 family.</text>
</comment>
<evidence type="ECO:0000313" key="12">
    <source>
        <dbReference type="Proteomes" id="UP001642540"/>
    </source>
</evidence>
<dbReference type="PRINTS" id="PR01849">
    <property type="entry name" value="UBIQUITINACT"/>
</dbReference>
<evidence type="ECO:0000256" key="5">
    <source>
        <dbReference type="ARBA" id="ARBA00023242"/>
    </source>
</evidence>
<comment type="pathway">
    <text evidence="2">Protein modification; protein sumoylation.</text>
</comment>
<reference evidence="11 12" key="1">
    <citation type="submission" date="2024-08" db="EMBL/GenBank/DDBJ databases">
        <authorList>
            <person name="Cucini C."/>
            <person name="Frati F."/>
        </authorList>
    </citation>
    <scope>NUCLEOTIDE SEQUENCE [LARGE SCALE GENOMIC DNA]</scope>
</reference>
<dbReference type="SUPFAM" id="SSF69572">
    <property type="entry name" value="Activating enzymes of the ubiquitin-like proteins"/>
    <property type="match status" value="1"/>
</dbReference>
<comment type="caution">
    <text evidence="11">The sequence shown here is derived from an EMBL/GenBank/DDBJ whole genome shotgun (WGS) entry which is preliminary data.</text>
</comment>
<dbReference type="Gene3D" id="3.40.50.720">
    <property type="entry name" value="NAD(P)-binding Rossmann-like Domain"/>
    <property type="match status" value="1"/>
</dbReference>
<evidence type="ECO:0000256" key="8">
    <source>
        <dbReference type="ARBA" id="ARBA00044354"/>
    </source>
</evidence>
<dbReference type="InterPro" id="IPR000011">
    <property type="entry name" value="UBQ/SUMO-activ_enz_E1-like"/>
</dbReference>
<organism evidence="11 12">
    <name type="scientific">Orchesella dallaii</name>
    <dbReference type="NCBI Taxonomy" id="48710"/>
    <lineage>
        <taxon>Eukaryota</taxon>
        <taxon>Metazoa</taxon>
        <taxon>Ecdysozoa</taxon>
        <taxon>Arthropoda</taxon>
        <taxon>Hexapoda</taxon>
        <taxon>Collembola</taxon>
        <taxon>Entomobryomorpha</taxon>
        <taxon>Entomobryoidea</taxon>
        <taxon>Orchesellidae</taxon>
        <taxon>Orchesellinae</taxon>
        <taxon>Orchesella</taxon>
    </lineage>
</organism>
<dbReference type="Proteomes" id="UP001642540">
    <property type="component" value="Unassembled WGS sequence"/>
</dbReference>
<evidence type="ECO:0000256" key="4">
    <source>
        <dbReference type="ARBA" id="ARBA00022786"/>
    </source>
</evidence>
<dbReference type="PANTHER" id="PTHR10953">
    <property type="entry name" value="UBIQUITIN-ACTIVATING ENZYME E1"/>
    <property type="match status" value="1"/>
</dbReference>